<keyword evidence="1" id="KW-0812">Transmembrane</keyword>
<feature type="transmembrane region" description="Helical" evidence="1">
    <location>
        <begin position="119"/>
        <end position="143"/>
    </location>
</feature>
<dbReference type="Proteomes" id="UP000192872">
    <property type="component" value="Unassembled WGS sequence"/>
</dbReference>
<dbReference type="AlphaFoldDB" id="A0A1W9HXR8"/>
<keyword evidence="1" id="KW-1133">Transmembrane helix</keyword>
<evidence type="ECO:0000313" key="2">
    <source>
        <dbReference type="EMBL" id="OQW52071.1"/>
    </source>
</evidence>
<dbReference type="InterPro" id="IPR009495">
    <property type="entry name" value="NrsF"/>
</dbReference>
<gene>
    <name evidence="2" type="ORF">A4S15_09650</name>
</gene>
<organism evidence="2 3">
    <name type="scientific">Candidatus Raskinella chloraquaticus</name>
    <dbReference type="NCBI Taxonomy" id="1951219"/>
    <lineage>
        <taxon>Bacteria</taxon>
        <taxon>Pseudomonadati</taxon>
        <taxon>Pseudomonadota</taxon>
        <taxon>Alphaproteobacteria</taxon>
        <taxon>Hyphomicrobiales</taxon>
        <taxon>Phreatobacteraceae</taxon>
        <taxon>Candidatus Raskinella</taxon>
    </lineage>
</organism>
<dbReference type="STRING" id="1827387.A4S15_09650"/>
<dbReference type="Pfam" id="PF06532">
    <property type="entry name" value="NrsF"/>
    <property type="match status" value="1"/>
</dbReference>
<name>A0A1W9HXR8_9HYPH</name>
<dbReference type="RefSeq" id="WP_376799715.1">
    <property type="nucleotide sequence ID" value="NZ_DBNB01000033.1"/>
</dbReference>
<comment type="caution">
    <text evidence="2">The sequence shown here is derived from an EMBL/GenBank/DDBJ whole genome shotgun (WGS) entry which is preliminary data.</text>
</comment>
<evidence type="ECO:0008006" key="4">
    <source>
        <dbReference type="Google" id="ProtNLM"/>
    </source>
</evidence>
<feature type="transmembrane region" description="Helical" evidence="1">
    <location>
        <begin position="26"/>
        <end position="44"/>
    </location>
</feature>
<proteinExistence type="predicted"/>
<reference evidence="2 3" key="1">
    <citation type="journal article" date="2017" name="Water Res.">
        <title>Comammox in drinking water systems.</title>
        <authorList>
            <person name="Wang Y."/>
            <person name="Ma L."/>
            <person name="Mao Y."/>
            <person name="Jiang X."/>
            <person name="Xia Y."/>
            <person name="Yu K."/>
            <person name="Li B."/>
            <person name="Zhang T."/>
        </authorList>
    </citation>
    <scope>NUCLEOTIDE SEQUENCE [LARGE SCALE GENOMIC DNA]</scope>
    <source>
        <strain evidence="2">SG_bin8</strain>
    </source>
</reference>
<protein>
    <recommendedName>
        <fullName evidence="4">DUF1109 domain-containing protein</fullName>
    </recommendedName>
</protein>
<feature type="transmembrane region" description="Helical" evidence="1">
    <location>
        <begin position="182"/>
        <end position="205"/>
    </location>
</feature>
<feature type="transmembrane region" description="Helical" evidence="1">
    <location>
        <begin position="56"/>
        <end position="80"/>
    </location>
</feature>
<sequence length="211" mass="22188">MNTNTLIAGLASGAGPARRVFIGRDLALIACSGMIFCAAVSLGLREFVPQAMWTGAALWTKLAYALALAASSAWCLNMLAFPGKRAAPAFRIIVMVVLTMADIGTVSVLNVPVGEKLPYILGKFALTCPWAIPVLSLPTLISLLRLTRRFAPTDLRWAGFAAGLLAGSLAAAGYALTCEEDAIGFVALWYSLGIMLSAGMGALAGPRLLRW</sequence>
<accession>A0A1W9HXR8</accession>
<evidence type="ECO:0000256" key="1">
    <source>
        <dbReference type="SAM" id="Phobius"/>
    </source>
</evidence>
<keyword evidence="1" id="KW-0472">Membrane</keyword>
<dbReference type="EMBL" id="LWDL01000016">
    <property type="protein sequence ID" value="OQW52071.1"/>
    <property type="molecule type" value="Genomic_DNA"/>
</dbReference>
<feature type="transmembrane region" description="Helical" evidence="1">
    <location>
        <begin position="155"/>
        <end position="176"/>
    </location>
</feature>
<feature type="transmembrane region" description="Helical" evidence="1">
    <location>
        <begin position="92"/>
        <end position="113"/>
    </location>
</feature>
<evidence type="ECO:0000313" key="3">
    <source>
        <dbReference type="Proteomes" id="UP000192872"/>
    </source>
</evidence>